<comment type="caution">
    <text evidence="2">The sequence shown here is derived from an EMBL/GenBank/DDBJ whole genome shotgun (WGS) entry which is preliminary data.</text>
</comment>
<sequence length="279" mass="30809">MLCFAISKCFPQSFDKLKSRSLSLIFIFLLTIHLLFAEIALEKSSKETFKNSLVQNSPKSDFNFLFQQRNTQKTAFIRHSYASSVANGQSRQHSRHRRRIPTGIIGKLIAKLSGKTGKIAATASKSDDIFVGTAKGKMKPKRVCLSHQFPIIAKVGRIPNRGTAPGRYYKSRGFDPPPFVSYAVPAGSEVAKRTRANALTGTKMALAAAGVGTGIWYFGAENAALYVAFIVGGVLIVLILALSLLFYLFLCRKRKKGYYAVNEQLASAFAKKVLFYLFC</sequence>
<keyword evidence="3" id="KW-1185">Reference proteome</keyword>
<feature type="transmembrane region" description="Helical" evidence="1">
    <location>
        <begin position="224"/>
        <end position="250"/>
    </location>
</feature>
<keyword evidence="1" id="KW-0472">Membrane</keyword>
<dbReference type="Proteomes" id="UP001620626">
    <property type="component" value="Unassembled WGS sequence"/>
</dbReference>
<accession>A0ABD2L4B5</accession>
<name>A0ABD2L4B5_9BILA</name>
<dbReference type="EMBL" id="JBICBT010000549">
    <property type="protein sequence ID" value="KAL3110031.1"/>
    <property type="molecule type" value="Genomic_DNA"/>
</dbReference>
<dbReference type="AlphaFoldDB" id="A0ABD2L4B5"/>
<protein>
    <submittedName>
        <fullName evidence="2">Uncharacterized protein</fullName>
    </submittedName>
</protein>
<proteinExistence type="predicted"/>
<keyword evidence="1" id="KW-1133">Transmembrane helix</keyword>
<keyword evidence="1" id="KW-0812">Transmembrane</keyword>
<gene>
    <name evidence="2" type="ORF">niasHT_015634</name>
</gene>
<feature type="transmembrane region" description="Helical" evidence="1">
    <location>
        <begin position="198"/>
        <end position="218"/>
    </location>
</feature>
<feature type="transmembrane region" description="Helical" evidence="1">
    <location>
        <begin position="22"/>
        <end position="41"/>
    </location>
</feature>
<evidence type="ECO:0000313" key="2">
    <source>
        <dbReference type="EMBL" id="KAL3110031.1"/>
    </source>
</evidence>
<organism evidence="2 3">
    <name type="scientific">Heterodera trifolii</name>
    <dbReference type="NCBI Taxonomy" id="157864"/>
    <lineage>
        <taxon>Eukaryota</taxon>
        <taxon>Metazoa</taxon>
        <taxon>Ecdysozoa</taxon>
        <taxon>Nematoda</taxon>
        <taxon>Chromadorea</taxon>
        <taxon>Rhabditida</taxon>
        <taxon>Tylenchina</taxon>
        <taxon>Tylenchomorpha</taxon>
        <taxon>Tylenchoidea</taxon>
        <taxon>Heteroderidae</taxon>
        <taxon>Heteroderinae</taxon>
        <taxon>Heterodera</taxon>
    </lineage>
</organism>
<reference evidence="2 3" key="1">
    <citation type="submission" date="2024-10" db="EMBL/GenBank/DDBJ databases">
        <authorList>
            <person name="Kim D."/>
        </authorList>
    </citation>
    <scope>NUCLEOTIDE SEQUENCE [LARGE SCALE GENOMIC DNA]</scope>
    <source>
        <strain evidence="2">BH-2024</strain>
    </source>
</reference>
<evidence type="ECO:0000313" key="3">
    <source>
        <dbReference type="Proteomes" id="UP001620626"/>
    </source>
</evidence>
<evidence type="ECO:0000256" key="1">
    <source>
        <dbReference type="SAM" id="Phobius"/>
    </source>
</evidence>